<dbReference type="RefSeq" id="WP_068574773.1">
    <property type="nucleotide sequence ID" value="NZ_LSRE01000050.1"/>
</dbReference>
<dbReference type="OrthoDB" id="9806170at2"/>
<dbReference type="CDD" id="cd08645">
    <property type="entry name" value="FMT_core_GART"/>
    <property type="match status" value="1"/>
</dbReference>
<dbReference type="GO" id="GO:0004644">
    <property type="term" value="F:phosphoribosylglycinamide formyltransferase activity"/>
    <property type="evidence" value="ECO:0007669"/>
    <property type="project" value="UniProtKB-UniRule"/>
</dbReference>
<dbReference type="InterPro" id="IPR001555">
    <property type="entry name" value="GART_AS"/>
</dbReference>
<reference evidence="10" key="2">
    <citation type="submission" date="2016-02" db="EMBL/GenBank/DDBJ databases">
        <authorList>
            <person name="Wen L."/>
            <person name="He K."/>
            <person name="Yang H."/>
        </authorList>
    </citation>
    <scope>NUCLEOTIDE SEQUENCE [LARGE SCALE GENOMIC DNA]</scope>
    <source>
        <strain evidence="10">JCM 15929</strain>
    </source>
</reference>
<dbReference type="EMBL" id="LSRF01000058">
    <property type="protein sequence ID" value="KXP03718.1"/>
    <property type="molecule type" value="Genomic_DNA"/>
</dbReference>
<dbReference type="Proteomes" id="UP000070409">
    <property type="component" value="Unassembled WGS sequence"/>
</dbReference>
<feature type="binding site" evidence="6">
    <location>
        <position position="123"/>
    </location>
    <ligand>
        <name>(6R)-10-formyltetrahydrofolate</name>
        <dbReference type="ChEBI" id="CHEBI:195366"/>
    </ligand>
</feature>
<feature type="site" description="Raises pKa of active site His" evidence="6">
    <location>
        <position position="161"/>
    </location>
</feature>
<dbReference type="FunFam" id="3.40.50.170:FF:000008">
    <property type="entry name" value="Phosphoribosylglycinamide formyltransferase"/>
    <property type="match status" value="1"/>
</dbReference>
<name>A0A137ZZU8_9ACTN</name>
<evidence type="ECO:0000259" key="7">
    <source>
        <dbReference type="Pfam" id="PF00551"/>
    </source>
</evidence>
<dbReference type="InterPro" id="IPR004607">
    <property type="entry name" value="GART"/>
</dbReference>
<comment type="caution">
    <text evidence="9">The sequence shown here is derived from an EMBL/GenBank/DDBJ whole genome shotgun (WGS) entry which is preliminary data.</text>
</comment>
<dbReference type="Gene3D" id="3.40.50.170">
    <property type="entry name" value="Formyl transferase, N-terminal domain"/>
    <property type="match status" value="1"/>
</dbReference>
<dbReference type="SUPFAM" id="SSF53328">
    <property type="entry name" value="Formyltransferase"/>
    <property type="match status" value="1"/>
</dbReference>
<dbReference type="GO" id="GO:0006189">
    <property type="term" value="P:'de novo' IMP biosynthetic process"/>
    <property type="evidence" value="ECO:0007669"/>
    <property type="project" value="UniProtKB-UniRule"/>
</dbReference>
<protein>
    <recommendedName>
        <fullName evidence="6">Phosphoribosylglycinamide formyltransferase</fullName>
        <ecNumber evidence="6">2.1.2.2</ecNumber>
    </recommendedName>
    <alternativeName>
        <fullName evidence="6">5'-phosphoribosylglycinamide transformylase</fullName>
    </alternativeName>
    <alternativeName>
        <fullName evidence="6">GAR transformylase</fullName>
        <shortName evidence="6">GART</shortName>
    </alternativeName>
</protein>
<evidence type="ECO:0000313" key="10">
    <source>
        <dbReference type="Proteomes" id="UP000070258"/>
    </source>
</evidence>
<comment type="catalytic activity">
    <reaction evidence="5 6">
        <text>N(1)-(5-phospho-beta-D-ribosyl)glycinamide + (6R)-10-formyltetrahydrofolate = N(2)-formyl-N(1)-(5-phospho-beta-D-ribosyl)glycinamide + (6S)-5,6,7,8-tetrahydrofolate + H(+)</text>
        <dbReference type="Rhea" id="RHEA:15053"/>
        <dbReference type="ChEBI" id="CHEBI:15378"/>
        <dbReference type="ChEBI" id="CHEBI:57453"/>
        <dbReference type="ChEBI" id="CHEBI:143788"/>
        <dbReference type="ChEBI" id="CHEBI:147286"/>
        <dbReference type="ChEBI" id="CHEBI:195366"/>
        <dbReference type="EC" id="2.1.2.2"/>
    </reaction>
</comment>
<comment type="pathway">
    <text evidence="1 6">Purine metabolism; IMP biosynthesis via de novo pathway; N(2)-formyl-N(1)-(5-phospho-D-ribosyl)glycinamide from N(1)-(5-phospho-D-ribosyl)glycinamide (10-formyl THF route): step 1/1.</text>
</comment>
<dbReference type="Pfam" id="PF00551">
    <property type="entry name" value="Formyl_trans_N"/>
    <property type="match status" value="1"/>
</dbReference>
<dbReference type="InterPro" id="IPR002376">
    <property type="entry name" value="Formyl_transf_N"/>
</dbReference>
<evidence type="ECO:0000256" key="2">
    <source>
        <dbReference type="ARBA" id="ARBA00022679"/>
    </source>
</evidence>
<evidence type="ECO:0000313" key="11">
    <source>
        <dbReference type="Proteomes" id="UP000070409"/>
    </source>
</evidence>
<dbReference type="InterPro" id="IPR036477">
    <property type="entry name" value="Formyl_transf_N_sf"/>
</dbReference>
<feature type="binding site" evidence="6">
    <location>
        <begin position="106"/>
        <end position="109"/>
    </location>
    <ligand>
        <name>(6R)-10-formyltetrahydrofolate</name>
        <dbReference type="ChEBI" id="CHEBI:195366"/>
    </ligand>
</feature>
<evidence type="ECO:0000256" key="1">
    <source>
        <dbReference type="ARBA" id="ARBA00005054"/>
    </source>
</evidence>
<keyword evidence="11" id="KW-1185">Reference proteome</keyword>
<feature type="binding site" evidence="6">
    <location>
        <position position="81"/>
    </location>
    <ligand>
        <name>(6R)-10-formyltetrahydrofolate</name>
        <dbReference type="ChEBI" id="CHEBI:195366"/>
    </ligand>
</feature>
<dbReference type="STRING" id="239498.AXK60_18155"/>
<dbReference type="EMBL" id="LSRE01000050">
    <property type="protein sequence ID" value="KXO89172.1"/>
    <property type="molecule type" value="Genomic_DNA"/>
</dbReference>
<reference evidence="8 11" key="3">
    <citation type="submission" date="2016-02" db="EMBL/GenBank/DDBJ databases">
        <authorList>
            <person name="Teng J.L."/>
            <person name="Tang Y."/>
            <person name="Huang Y."/>
            <person name="Guo F."/>
            <person name="Wei W."/>
            <person name="Chen J.H."/>
            <person name="Wong S.Y."/>
            <person name="Lau S.K."/>
            <person name="Woo P.C."/>
        </authorList>
    </citation>
    <scope>NUCLEOTIDE SEQUENCE [LARGE SCALE GENOMIC DNA]</scope>
    <source>
        <strain evidence="8 11">JCM 13375</strain>
    </source>
</reference>
<gene>
    <name evidence="6" type="primary">purN</name>
    <name evidence="9" type="ORF">AXK60_18155</name>
    <name evidence="8" type="ORF">AXK61_11205</name>
</gene>
<evidence type="ECO:0000256" key="5">
    <source>
        <dbReference type="ARBA" id="ARBA00047664"/>
    </source>
</evidence>
<evidence type="ECO:0000256" key="4">
    <source>
        <dbReference type="ARBA" id="ARBA00038440"/>
    </source>
</evidence>
<evidence type="ECO:0000313" key="9">
    <source>
        <dbReference type="EMBL" id="KXP03718.1"/>
    </source>
</evidence>
<reference evidence="9" key="1">
    <citation type="submission" date="2016-02" db="EMBL/GenBank/DDBJ databases">
        <authorList>
            <person name="Teng J.L."/>
            <person name="Yang Y."/>
            <person name="Huang Y."/>
            <person name="Guo F."/>
            <person name="Wei W."/>
            <person name="Chen J.H."/>
            <person name="Wong S.Y."/>
            <person name="Lau S.K."/>
            <person name="Woo P.C."/>
        </authorList>
    </citation>
    <scope>NUCLEOTIDE SEQUENCE</scope>
    <source>
        <strain evidence="9">JCM 15929</strain>
    </source>
</reference>
<dbReference type="Proteomes" id="UP000070258">
    <property type="component" value="Unassembled WGS sequence"/>
</dbReference>
<comment type="function">
    <text evidence="6">Catalyzes the transfer of a formyl group from 10-formyltetrahydrofolate to 5-phospho-ribosyl-glycinamide (GAR), producing 5-phospho-ribosyl-N-formylglycinamide (FGAR) and tetrahydrofolate.</text>
</comment>
<accession>A0A137ZZU8</accession>
<dbReference type="PANTHER" id="PTHR43369:SF2">
    <property type="entry name" value="PHOSPHORIBOSYLGLYCINAMIDE FORMYLTRANSFERASE"/>
    <property type="match status" value="1"/>
</dbReference>
<dbReference type="NCBIfam" id="TIGR00639">
    <property type="entry name" value="PurN"/>
    <property type="match status" value="1"/>
</dbReference>
<evidence type="ECO:0000256" key="3">
    <source>
        <dbReference type="ARBA" id="ARBA00022755"/>
    </source>
</evidence>
<evidence type="ECO:0000313" key="8">
    <source>
        <dbReference type="EMBL" id="KXO89172.1"/>
    </source>
</evidence>
<sequence>MESILTTPSPSVVSPCAPARIVVLASGTGSLLEALLAASSGPDYPGSVVGVVADRSCRALEVAGRAGVESAEVPLQAYADRAEWDAALTAAVTELEPHLVVAAGFMKILGPAFLAAFGGRVINAHPALLPAFPGAHAVPAALEHGVKLTGSTVHLVDAGLDTGPILAQEAVAVEAGDTEDTLHERIKVVERRLLTEVVAEVARQGYRVDGRKVTIS</sequence>
<dbReference type="AlphaFoldDB" id="A0A137ZZU8"/>
<keyword evidence="3 6" id="KW-0658">Purine biosynthesis</keyword>
<comment type="similarity">
    <text evidence="4 6">Belongs to the GART family.</text>
</comment>
<dbReference type="UniPathway" id="UPA00074">
    <property type="reaction ID" value="UER00126"/>
</dbReference>
<comment type="caution">
    <text evidence="6">Lacks conserved residue(s) required for the propagation of feature annotation.</text>
</comment>
<evidence type="ECO:0000256" key="6">
    <source>
        <dbReference type="HAMAP-Rule" id="MF_01930"/>
    </source>
</evidence>
<keyword evidence="2 6" id="KW-0808">Transferase</keyword>
<proteinExistence type="inferred from homology"/>
<feature type="active site" description="Proton donor" evidence="6">
    <location>
        <position position="125"/>
    </location>
</feature>
<feature type="domain" description="Formyl transferase N-terminal" evidence="7">
    <location>
        <begin position="20"/>
        <end position="198"/>
    </location>
</feature>
<dbReference type="HAMAP" id="MF_01930">
    <property type="entry name" value="PurN"/>
    <property type="match status" value="1"/>
</dbReference>
<dbReference type="PANTHER" id="PTHR43369">
    <property type="entry name" value="PHOSPHORIBOSYLGLYCINAMIDE FORMYLTRANSFERASE"/>
    <property type="match status" value="1"/>
</dbReference>
<dbReference type="PROSITE" id="PS00373">
    <property type="entry name" value="GART"/>
    <property type="match status" value="1"/>
</dbReference>
<dbReference type="GO" id="GO:0005829">
    <property type="term" value="C:cytosol"/>
    <property type="evidence" value="ECO:0007669"/>
    <property type="project" value="TreeGrafter"/>
</dbReference>
<dbReference type="EC" id="2.1.2.2" evidence="6"/>
<organism evidence="9 10">
    <name type="scientific">Tsukamurella pseudospumae</name>
    <dbReference type="NCBI Taxonomy" id="239498"/>
    <lineage>
        <taxon>Bacteria</taxon>
        <taxon>Bacillati</taxon>
        <taxon>Actinomycetota</taxon>
        <taxon>Actinomycetes</taxon>
        <taxon>Mycobacteriales</taxon>
        <taxon>Tsukamurellaceae</taxon>
        <taxon>Tsukamurella</taxon>
    </lineage>
</organism>